<gene>
    <name evidence="1" type="ORF">RRG08_031734</name>
</gene>
<sequence length="170" mass="19209">MQLERGSLLQKEWTKRHQSFEQFVASNLLLYFTKNQPWYKVITKHVMTKRKRRLTRLRRRRRAKKRSQKTEVVNVRNGVALQAVDPGVARQHQPDLAVAPTPPLPVAQAQEAQVLVALPDQGAQAQADPQALAAATAEAEVVEKKSRGQKLPNARNAALHQNLPKFMLVT</sequence>
<organism evidence="1 2">
    <name type="scientific">Elysia crispata</name>
    <name type="common">lettuce slug</name>
    <dbReference type="NCBI Taxonomy" id="231223"/>
    <lineage>
        <taxon>Eukaryota</taxon>
        <taxon>Metazoa</taxon>
        <taxon>Spiralia</taxon>
        <taxon>Lophotrochozoa</taxon>
        <taxon>Mollusca</taxon>
        <taxon>Gastropoda</taxon>
        <taxon>Heterobranchia</taxon>
        <taxon>Euthyneura</taxon>
        <taxon>Panpulmonata</taxon>
        <taxon>Sacoglossa</taxon>
        <taxon>Placobranchoidea</taxon>
        <taxon>Plakobranchidae</taxon>
        <taxon>Elysia</taxon>
    </lineage>
</organism>
<evidence type="ECO:0000313" key="2">
    <source>
        <dbReference type="Proteomes" id="UP001283361"/>
    </source>
</evidence>
<evidence type="ECO:0000313" key="1">
    <source>
        <dbReference type="EMBL" id="KAK3768199.1"/>
    </source>
</evidence>
<protein>
    <submittedName>
        <fullName evidence="1">Uncharacterized protein</fullName>
    </submittedName>
</protein>
<accession>A0AAE0ZF23</accession>
<dbReference type="EMBL" id="JAWDGP010004065">
    <property type="protein sequence ID" value="KAK3768199.1"/>
    <property type="molecule type" value="Genomic_DNA"/>
</dbReference>
<keyword evidence="2" id="KW-1185">Reference proteome</keyword>
<reference evidence="1" key="1">
    <citation type="journal article" date="2023" name="G3 (Bethesda)">
        <title>A reference genome for the long-term kleptoplast-retaining sea slug Elysia crispata morphotype clarki.</title>
        <authorList>
            <person name="Eastman K.E."/>
            <person name="Pendleton A.L."/>
            <person name="Shaikh M.A."/>
            <person name="Suttiyut T."/>
            <person name="Ogas R."/>
            <person name="Tomko P."/>
            <person name="Gavelis G."/>
            <person name="Widhalm J.R."/>
            <person name="Wisecaver J.H."/>
        </authorList>
    </citation>
    <scope>NUCLEOTIDE SEQUENCE</scope>
    <source>
        <strain evidence="1">ECLA1</strain>
    </source>
</reference>
<dbReference type="Proteomes" id="UP001283361">
    <property type="component" value="Unassembled WGS sequence"/>
</dbReference>
<comment type="caution">
    <text evidence="1">The sequence shown here is derived from an EMBL/GenBank/DDBJ whole genome shotgun (WGS) entry which is preliminary data.</text>
</comment>
<dbReference type="AlphaFoldDB" id="A0AAE0ZF23"/>
<name>A0AAE0ZF23_9GAST</name>
<proteinExistence type="predicted"/>